<reference evidence="1 2" key="1">
    <citation type="submission" date="2020-08" db="EMBL/GenBank/DDBJ databases">
        <title>Sequencing the genomes of 1000 actinobacteria strains.</title>
        <authorList>
            <person name="Klenk H.-P."/>
        </authorList>
    </citation>
    <scope>NUCLEOTIDE SEQUENCE [LARGE SCALE GENOMIC DNA]</scope>
    <source>
        <strain evidence="1 2">DSM 45790</strain>
    </source>
</reference>
<name>A0A7W8Z4R7_9ACTN</name>
<accession>A0A7W8Z4R7</accession>
<keyword evidence="2" id="KW-1185">Reference proteome</keyword>
<comment type="caution">
    <text evidence="1">The sequence shown here is derived from an EMBL/GenBank/DDBJ whole genome shotgun (WGS) entry which is preliminary data.</text>
</comment>
<dbReference type="RefSeq" id="WP_184611732.1">
    <property type="nucleotide sequence ID" value="NZ_BOOS01000049.1"/>
</dbReference>
<evidence type="ECO:0000313" key="2">
    <source>
        <dbReference type="Proteomes" id="UP000588112"/>
    </source>
</evidence>
<organism evidence="1 2">
    <name type="scientific">Sphaerisporangium krabiense</name>
    <dbReference type="NCBI Taxonomy" id="763782"/>
    <lineage>
        <taxon>Bacteria</taxon>
        <taxon>Bacillati</taxon>
        <taxon>Actinomycetota</taxon>
        <taxon>Actinomycetes</taxon>
        <taxon>Streptosporangiales</taxon>
        <taxon>Streptosporangiaceae</taxon>
        <taxon>Sphaerisporangium</taxon>
    </lineage>
</organism>
<sequence length="145" mass="16085">MPMSRWGKRWRLVATGAAGAVLAYGTIAGTDDLFPLGPMVQYAFSVPPDGEIRSLELQADTVAGTRIQIPIEPGYVGVRRAEIEGQLTRYRREPSLLGKLADSHARLRPTAPRLTRLSLVTKVIELKDRRPAATRYVEEVSWRTG</sequence>
<gene>
    <name evidence="1" type="ORF">BJ981_002924</name>
</gene>
<protein>
    <submittedName>
        <fullName evidence="1">Uncharacterized protein</fullName>
    </submittedName>
</protein>
<dbReference type="EMBL" id="JACHBR010000001">
    <property type="protein sequence ID" value="MBB5627225.1"/>
    <property type="molecule type" value="Genomic_DNA"/>
</dbReference>
<proteinExistence type="predicted"/>
<dbReference type="Proteomes" id="UP000588112">
    <property type="component" value="Unassembled WGS sequence"/>
</dbReference>
<dbReference type="AlphaFoldDB" id="A0A7W8Z4R7"/>
<evidence type="ECO:0000313" key="1">
    <source>
        <dbReference type="EMBL" id="MBB5627225.1"/>
    </source>
</evidence>